<dbReference type="InterPro" id="IPR029063">
    <property type="entry name" value="SAM-dependent_MTases_sf"/>
</dbReference>
<dbReference type="InterPro" id="IPR016980">
    <property type="entry name" value="S-AdoMet-dep_MeTrfase_Alr7345"/>
</dbReference>
<keyword evidence="2" id="KW-0808">Transferase</keyword>
<dbReference type="Gene3D" id="3.40.50.150">
    <property type="entry name" value="Vaccinia Virus protein VP39"/>
    <property type="match status" value="1"/>
</dbReference>
<dbReference type="CDD" id="cd02440">
    <property type="entry name" value="AdoMet_MTases"/>
    <property type="match status" value="1"/>
</dbReference>
<dbReference type="Proteomes" id="UP000243904">
    <property type="component" value="Chromosome I"/>
</dbReference>
<dbReference type="SUPFAM" id="SSF53335">
    <property type="entry name" value="S-adenosyl-L-methionine-dependent methyltransferases"/>
    <property type="match status" value="1"/>
</dbReference>
<gene>
    <name evidence="2" type="ORF">SAMN05444158_4753</name>
</gene>
<protein>
    <submittedName>
        <fullName evidence="2">Predicted methyltransferase</fullName>
    </submittedName>
</protein>
<dbReference type="AlphaFoldDB" id="A0A1H1YD87"/>
<feature type="signal peptide" evidence="1">
    <location>
        <begin position="1"/>
        <end position="31"/>
    </location>
</feature>
<organism evidence="2 3">
    <name type="scientific">Bradyrhizobium canariense</name>
    <dbReference type="NCBI Taxonomy" id="255045"/>
    <lineage>
        <taxon>Bacteria</taxon>
        <taxon>Pseudomonadati</taxon>
        <taxon>Pseudomonadota</taxon>
        <taxon>Alphaproteobacteria</taxon>
        <taxon>Hyphomicrobiales</taxon>
        <taxon>Nitrobacteraceae</taxon>
        <taxon>Bradyrhizobium</taxon>
    </lineage>
</organism>
<dbReference type="RefSeq" id="WP_244548795.1">
    <property type="nucleotide sequence ID" value="NZ_LT629750.1"/>
</dbReference>
<dbReference type="EMBL" id="LT629750">
    <property type="protein sequence ID" value="SDT19413.1"/>
    <property type="molecule type" value="Genomic_DNA"/>
</dbReference>
<name>A0A1H1YD87_9BRAD</name>
<evidence type="ECO:0000256" key="1">
    <source>
        <dbReference type="SAM" id="SignalP"/>
    </source>
</evidence>
<accession>A0A1H1YD87</accession>
<keyword evidence="1" id="KW-0732">Signal</keyword>
<evidence type="ECO:0000313" key="3">
    <source>
        <dbReference type="Proteomes" id="UP000243904"/>
    </source>
</evidence>
<dbReference type="GO" id="GO:0032259">
    <property type="term" value="P:methylation"/>
    <property type="evidence" value="ECO:0007669"/>
    <property type="project" value="UniProtKB-KW"/>
</dbReference>
<keyword evidence="2" id="KW-0489">Methyltransferase</keyword>
<reference evidence="3" key="1">
    <citation type="submission" date="2016-10" db="EMBL/GenBank/DDBJ databases">
        <authorList>
            <person name="Varghese N."/>
            <person name="Submissions S."/>
        </authorList>
    </citation>
    <scope>NUCLEOTIDE SEQUENCE [LARGE SCALE GENOMIC DNA]</scope>
    <source>
        <strain evidence="3">GAS369</strain>
    </source>
</reference>
<dbReference type="Pfam" id="PF13489">
    <property type="entry name" value="Methyltransf_23"/>
    <property type="match status" value="1"/>
</dbReference>
<keyword evidence="3" id="KW-1185">Reference proteome</keyword>
<dbReference type="GO" id="GO:0008168">
    <property type="term" value="F:methyltransferase activity"/>
    <property type="evidence" value="ECO:0007669"/>
    <property type="project" value="UniProtKB-KW"/>
</dbReference>
<sequence>MTISIYRRAPAAGVFAILSMFCAWGMGPATAQDAKTPDYEAIVASPDRSDADRQTDQRRQPAKMLAFTGAKPGMKVLDMEASGGYSTELLARAVAPSGTVYAQDSAAVVERSVKDKFDTRAQKPAMKNVVHVVRNYDDPIPPDVGGLDLITFFFAYHDMTYMPVDRAEMNRKMFAALKPGGFLVIADHSAKSGDSATVGKTLHRIEESTLRQEIEAAGFKLVTEADFLRHPEDPRDAPVFHPQVPTDEFVLKYQKPS</sequence>
<proteinExistence type="predicted"/>
<dbReference type="PIRSF" id="PIRSF031679">
    <property type="entry name" value="Mtase_Alr7345_prd"/>
    <property type="match status" value="1"/>
</dbReference>
<feature type="chain" id="PRO_5009266455" evidence="1">
    <location>
        <begin position="32"/>
        <end position="257"/>
    </location>
</feature>
<evidence type="ECO:0000313" key="2">
    <source>
        <dbReference type="EMBL" id="SDT19413.1"/>
    </source>
</evidence>